<proteinExistence type="predicted"/>
<keyword evidence="2" id="KW-1185">Reference proteome</keyword>
<accession>A0A2P7QIG0</accession>
<sequence>MGLVPGCRGPTRPPPPPLTYEGLPVAGSLAEARKAGFTDCRPDTIEMRCRKAGVMFLGHGPFNAALDLVGSDGAGGFDEITLWHDWDQNALFAIATTLEQRGWKTCYTGEGSKGDQAIYTRHGLPVRVSMDLSYFGKRRLRIIPAWNKREPLC</sequence>
<evidence type="ECO:0000313" key="1">
    <source>
        <dbReference type="EMBL" id="PSJ37763.1"/>
    </source>
</evidence>
<evidence type="ECO:0000313" key="2">
    <source>
        <dbReference type="Proteomes" id="UP000241167"/>
    </source>
</evidence>
<dbReference type="EMBL" id="PXYI01000008">
    <property type="protein sequence ID" value="PSJ37763.1"/>
    <property type="molecule type" value="Genomic_DNA"/>
</dbReference>
<reference evidence="1 2" key="1">
    <citation type="submission" date="2018-03" db="EMBL/GenBank/DDBJ databases">
        <title>The draft genome of Sphingosinicella sp. GL-C-18.</title>
        <authorList>
            <person name="Liu L."/>
            <person name="Li L."/>
            <person name="Liang L."/>
            <person name="Zhang X."/>
            <person name="Wang T."/>
        </authorList>
    </citation>
    <scope>NUCLEOTIDE SEQUENCE [LARGE SCALE GENOMIC DNA]</scope>
    <source>
        <strain evidence="1 2">GL-C-18</strain>
    </source>
</reference>
<dbReference type="AlphaFoldDB" id="A0A2P7QIG0"/>
<organism evidence="1 2">
    <name type="scientific">Allosphingosinicella deserti</name>
    <dbReference type="NCBI Taxonomy" id="2116704"/>
    <lineage>
        <taxon>Bacteria</taxon>
        <taxon>Pseudomonadati</taxon>
        <taxon>Pseudomonadota</taxon>
        <taxon>Alphaproteobacteria</taxon>
        <taxon>Sphingomonadales</taxon>
        <taxon>Sphingomonadaceae</taxon>
        <taxon>Allosphingosinicella</taxon>
    </lineage>
</organism>
<dbReference type="OrthoDB" id="7563919at2"/>
<dbReference type="Proteomes" id="UP000241167">
    <property type="component" value="Unassembled WGS sequence"/>
</dbReference>
<comment type="caution">
    <text evidence="1">The sequence shown here is derived from an EMBL/GenBank/DDBJ whole genome shotgun (WGS) entry which is preliminary data.</text>
</comment>
<name>A0A2P7QIG0_9SPHN</name>
<protein>
    <submittedName>
        <fullName evidence="1">Uncharacterized protein</fullName>
    </submittedName>
</protein>
<gene>
    <name evidence="1" type="ORF">C7I55_21625</name>
</gene>